<feature type="compositionally biased region" description="Low complexity" evidence="1">
    <location>
        <begin position="30"/>
        <end position="60"/>
    </location>
</feature>
<reference evidence="2 3" key="1">
    <citation type="submission" date="2023-07" db="EMBL/GenBank/DDBJ databases">
        <title>Comparative genomics of wheat-associated soil bacteria to identify genetic determinants of phenazine resistance.</title>
        <authorList>
            <person name="Mouncey N."/>
        </authorList>
    </citation>
    <scope>NUCLEOTIDE SEQUENCE [LARGE SCALE GENOMIC DNA]</scope>
    <source>
        <strain evidence="2 3">W4I19-2</strain>
    </source>
</reference>
<accession>A0ABU0PVP0</accession>
<gene>
    <name evidence="2" type="ORF">QFZ56_001400</name>
</gene>
<evidence type="ECO:0000313" key="2">
    <source>
        <dbReference type="EMBL" id="MDQ0682437.1"/>
    </source>
</evidence>
<evidence type="ECO:0000313" key="3">
    <source>
        <dbReference type="Proteomes" id="UP001243364"/>
    </source>
</evidence>
<feature type="region of interest" description="Disordered" evidence="1">
    <location>
        <begin position="1"/>
        <end position="76"/>
    </location>
</feature>
<feature type="region of interest" description="Disordered" evidence="1">
    <location>
        <begin position="105"/>
        <end position="167"/>
    </location>
</feature>
<name>A0ABU0PVP0_STRAH</name>
<comment type="caution">
    <text evidence="2">The sequence shown here is derived from an EMBL/GenBank/DDBJ whole genome shotgun (WGS) entry which is preliminary data.</text>
</comment>
<feature type="compositionally biased region" description="Low complexity" evidence="1">
    <location>
        <begin position="141"/>
        <end position="152"/>
    </location>
</feature>
<evidence type="ECO:0000256" key="1">
    <source>
        <dbReference type="SAM" id="MobiDB-lite"/>
    </source>
</evidence>
<dbReference type="EMBL" id="JAUSYA010000001">
    <property type="protein sequence ID" value="MDQ0682437.1"/>
    <property type="molecule type" value="Genomic_DNA"/>
</dbReference>
<sequence length="167" mass="17270">MSRVIALYPAADTRASRTPRGSTVEPPPANSTTSPASAPATASAPPRPSRSPSVRRAPSAMRTGPAPRVTTVATASPVAETAAKYAVWKTARPKPVIAVRRALRRRARRRGGSGVGACPPRSGASVALADAGAYRARRSSGRAASSRASPAAQRQNDRATAPRSLIR</sequence>
<dbReference type="Proteomes" id="UP001243364">
    <property type="component" value="Unassembled WGS sequence"/>
</dbReference>
<proteinExistence type="predicted"/>
<keyword evidence="3" id="KW-1185">Reference proteome</keyword>
<organism evidence="2 3">
    <name type="scientific">Streptomyces achromogenes</name>
    <dbReference type="NCBI Taxonomy" id="67255"/>
    <lineage>
        <taxon>Bacteria</taxon>
        <taxon>Bacillati</taxon>
        <taxon>Actinomycetota</taxon>
        <taxon>Actinomycetes</taxon>
        <taxon>Kitasatosporales</taxon>
        <taxon>Streptomycetaceae</taxon>
        <taxon>Streptomyces</taxon>
    </lineage>
</organism>
<protein>
    <submittedName>
        <fullName evidence="2">Uncharacterized protein</fullName>
    </submittedName>
</protein>